<dbReference type="Pfam" id="PF11750">
    <property type="entry name" value="DUF3307"/>
    <property type="match status" value="1"/>
</dbReference>
<protein>
    <recommendedName>
        <fullName evidence="3">DUF3307 domain-containing protein</fullName>
    </recommendedName>
</protein>
<dbReference type="InterPro" id="IPR021737">
    <property type="entry name" value="Phage_phiKZ_Orf197"/>
</dbReference>
<sequence>MFETLALLIFAHALADYPVQATWIATTKSHRAPHPSGYPWYQSLAAHSVIHGGFVGIITGSLWLGIAETALHFLIDYLKSDGAFGTGPRSVNIDQALHISCKLIWVAILAIQ</sequence>
<dbReference type="RefSeq" id="WP_183966367.1">
    <property type="nucleotide sequence ID" value="NZ_BAABBZ010000007.1"/>
</dbReference>
<organism evidence="1 2">
    <name type="scientific">Sagittula marina</name>
    <dbReference type="NCBI Taxonomy" id="943940"/>
    <lineage>
        <taxon>Bacteria</taxon>
        <taxon>Pseudomonadati</taxon>
        <taxon>Pseudomonadota</taxon>
        <taxon>Alphaproteobacteria</taxon>
        <taxon>Rhodobacterales</taxon>
        <taxon>Roseobacteraceae</taxon>
        <taxon>Sagittula</taxon>
    </lineage>
</organism>
<dbReference type="EMBL" id="JACIEJ010000005">
    <property type="protein sequence ID" value="MBB3986196.1"/>
    <property type="molecule type" value="Genomic_DNA"/>
</dbReference>
<dbReference type="AlphaFoldDB" id="A0A7W6DN47"/>
<dbReference type="Proteomes" id="UP000541426">
    <property type="component" value="Unassembled WGS sequence"/>
</dbReference>
<comment type="caution">
    <text evidence="1">The sequence shown here is derived from an EMBL/GenBank/DDBJ whole genome shotgun (WGS) entry which is preliminary data.</text>
</comment>
<gene>
    <name evidence="1" type="ORF">GGQ68_002534</name>
</gene>
<evidence type="ECO:0008006" key="3">
    <source>
        <dbReference type="Google" id="ProtNLM"/>
    </source>
</evidence>
<proteinExistence type="predicted"/>
<reference evidence="1 2" key="1">
    <citation type="submission" date="2020-08" db="EMBL/GenBank/DDBJ databases">
        <title>Genomic Encyclopedia of Type Strains, Phase IV (KMG-IV): sequencing the most valuable type-strain genomes for metagenomic binning, comparative biology and taxonomic classification.</title>
        <authorList>
            <person name="Goeker M."/>
        </authorList>
    </citation>
    <scope>NUCLEOTIDE SEQUENCE [LARGE SCALE GENOMIC DNA]</scope>
    <source>
        <strain evidence="1 2">DSM 102235</strain>
    </source>
</reference>
<keyword evidence="2" id="KW-1185">Reference proteome</keyword>
<evidence type="ECO:0000313" key="2">
    <source>
        <dbReference type="Proteomes" id="UP000541426"/>
    </source>
</evidence>
<accession>A0A7W6DN47</accession>
<evidence type="ECO:0000313" key="1">
    <source>
        <dbReference type="EMBL" id="MBB3986196.1"/>
    </source>
</evidence>
<name>A0A7W6DN47_9RHOB</name>